<comment type="caution">
    <text evidence="4">The sequence shown here is derived from an EMBL/GenBank/DDBJ whole genome shotgun (WGS) entry which is preliminary data.</text>
</comment>
<protein>
    <submittedName>
        <fullName evidence="4">FAR1 DNA binding domain-containing protein</fullName>
    </submittedName>
</protein>
<name>A0A2U1Q4U2_ARTAN</name>
<reference evidence="4 5" key="1">
    <citation type="journal article" date="2018" name="Mol. Plant">
        <title>The genome of Artemisia annua provides insight into the evolution of Asteraceae family and artemisinin biosynthesis.</title>
        <authorList>
            <person name="Shen Q."/>
            <person name="Zhang L."/>
            <person name="Liao Z."/>
            <person name="Wang S."/>
            <person name="Yan T."/>
            <person name="Shi P."/>
            <person name="Liu M."/>
            <person name="Fu X."/>
            <person name="Pan Q."/>
            <person name="Wang Y."/>
            <person name="Lv Z."/>
            <person name="Lu X."/>
            <person name="Zhang F."/>
            <person name="Jiang W."/>
            <person name="Ma Y."/>
            <person name="Chen M."/>
            <person name="Hao X."/>
            <person name="Li L."/>
            <person name="Tang Y."/>
            <person name="Lv G."/>
            <person name="Zhou Y."/>
            <person name="Sun X."/>
            <person name="Brodelius P.E."/>
            <person name="Rose J.K.C."/>
            <person name="Tang K."/>
        </authorList>
    </citation>
    <scope>NUCLEOTIDE SEQUENCE [LARGE SCALE GENOMIC DNA]</scope>
    <source>
        <strain evidence="5">cv. Huhao1</strain>
        <tissue evidence="4">Leaf</tissue>
    </source>
</reference>
<proteinExistence type="predicted"/>
<dbReference type="PANTHER" id="PTHR47718">
    <property type="entry name" value="OS01G0519700 PROTEIN"/>
    <property type="match status" value="1"/>
</dbReference>
<dbReference type="EMBL" id="PKPP01000416">
    <property type="protein sequence ID" value="PWA93031.1"/>
    <property type="molecule type" value="Genomic_DNA"/>
</dbReference>
<feature type="domain" description="SWIM-type" evidence="3">
    <location>
        <begin position="341"/>
        <end position="379"/>
    </location>
</feature>
<dbReference type="GO" id="GO:0008270">
    <property type="term" value="F:zinc ion binding"/>
    <property type="evidence" value="ECO:0007669"/>
    <property type="project" value="UniProtKB-KW"/>
</dbReference>
<feature type="compositionally biased region" description="Acidic residues" evidence="2">
    <location>
        <begin position="511"/>
        <end position="551"/>
    </location>
</feature>
<organism evidence="4 5">
    <name type="scientific">Artemisia annua</name>
    <name type="common">Sweet wormwood</name>
    <dbReference type="NCBI Taxonomy" id="35608"/>
    <lineage>
        <taxon>Eukaryota</taxon>
        <taxon>Viridiplantae</taxon>
        <taxon>Streptophyta</taxon>
        <taxon>Embryophyta</taxon>
        <taxon>Tracheophyta</taxon>
        <taxon>Spermatophyta</taxon>
        <taxon>Magnoliopsida</taxon>
        <taxon>eudicotyledons</taxon>
        <taxon>Gunneridae</taxon>
        <taxon>Pentapetalae</taxon>
        <taxon>asterids</taxon>
        <taxon>campanulids</taxon>
        <taxon>Asterales</taxon>
        <taxon>Asteraceae</taxon>
        <taxon>Asteroideae</taxon>
        <taxon>Anthemideae</taxon>
        <taxon>Artemisiinae</taxon>
        <taxon>Artemisia</taxon>
    </lineage>
</organism>
<keyword evidence="5" id="KW-1185">Reference proteome</keyword>
<dbReference type="OrthoDB" id="1894539at2759"/>
<dbReference type="Pfam" id="PF03101">
    <property type="entry name" value="FAR1"/>
    <property type="match status" value="1"/>
</dbReference>
<dbReference type="PANTHER" id="PTHR47718:SF12">
    <property type="entry name" value="PROTEIN FAR1-RELATED SEQUENCE"/>
    <property type="match status" value="1"/>
</dbReference>
<dbReference type="PROSITE" id="PS50966">
    <property type="entry name" value="ZF_SWIM"/>
    <property type="match status" value="1"/>
</dbReference>
<keyword evidence="1" id="KW-0863">Zinc-finger</keyword>
<sequence>MVLIVQEDTQIVIHSDANVVQDHDNENVVLSEHEIGNSSHDHQEEINGASDVDVFEIDPEIIPTPHGHTYWMPDVPVDEKPVRDTIFDSYDEAYNMYKAYAFKARFGVRKSTNKYVKGILTHKYVLCNRAGKPRKTVEVNTLNEDDTHDGSQDETEDGKKRKRKRRSASTLTDCKARIGLRAIKGTNSFKLFDFVENHNHPLIDKNNMDLSRARRQLQFDDYVFIHRASLSNMGPTKAHRLRVALLGGFDKYNRRNYLQVLGDLGADSEFRKEFHKLVWNVYIGPEVFEERWHSLISKYNLKVQQEIRKGLYACSQVGSHSEGDVEYCVIRQRDKSSNIVINTKVTFNQLAGIVKCSCDHFNRHGYLCRHVFCVFVIHQINTIPVNYISRRWIKNVLPAHLHDKRHRYGPCIEETDRLASQVHDTIEDCIDLIRNDPEKLAELLSKVKELKKSIEANTPPQNDPQNKDALYENLLGVTAPAKVIIKNPKKTRPKGHNRLTCPKAKGKGIADEDDEDDEVDEELEVDEYEEVDGDGEDLVDEEDEDEELDYE</sequence>
<feature type="compositionally biased region" description="Basic residues" evidence="2">
    <location>
        <begin position="487"/>
        <end position="497"/>
    </location>
</feature>
<dbReference type="STRING" id="35608.A0A2U1Q4U2"/>
<feature type="region of interest" description="Disordered" evidence="2">
    <location>
        <begin position="138"/>
        <end position="168"/>
    </location>
</feature>
<evidence type="ECO:0000313" key="5">
    <source>
        <dbReference type="Proteomes" id="UP000245207"/>
    </source>
</evidence>
<keyword evidence="1" id="KW-0479">Metal-binding</keyword>
<dbReference type="Proteomes" id="UP000245207">
    <property type="component" value="Unassembled WGS sequence"/>
</dbReference>
<gene>
    <name evidence="4" type="ORF">CTI12_AA075790</name>
</gene>
<feature type="compositionally biased region" description="Acidic residues" evidence="2">
    <location>
        <begin position="143"/>
        <end position="156"/>
    </location>
</feature>
<keyword evidence="1" id="KW-0862">Zinc</keyword>
<dbReference type="InterPro" id="IPR004330">
    <property type="entry name" value="FAR1_DNA_bnd_dom"/>
</dbReference>
<evidence type="ECO:0000259" key="3">
    <source>
        <dbReference type="PROSITE" id="PS50966"/>
    </source>
</evidence>
<dbReference type="AlphaFoldDB" id="A0A2U1Q4U2"/>
<accession>A0A2U1Q4U2</accession>
<evidence type="ECO:0000313" key="4">
    <source>
        <dbReference type="EMBL" id="PWA93031.1"/>
    </source>
</evidence>
<dbReference type="InterPro" id="IPR007527">
    <property type="entry name" value="Znf_SWIM"/>
</dbReference>
<evidence type="ECO:0000256" key="2">
    <source>
        <dbReference type="SAM" id="MobiDB-lite"/>
    </source>
</evidence>
<feature type="region of interest" description="Disordered" evidence="2">
    <location>
        <begin position="487"/>
        <end position="551"/>
    </location>
</feature>
<evidence type="ECO:0000256" key="1">
    <source>
        <dbReference type="PROSITE-ProRule" id="PRU00325"/>
    </source>
</evidence>